<dbReference type="SUPFAM" id="SSF82171">
    <property type="entry name" value="DPP6 N-terminal domain-like"/>
    <property type="match status" value="1"/>
</dbReference>
<dbReference type="Gene3D" id="2.140.10.30">
    <property type="entry name" value="Dipeptidylpeptidase IV, N-terminal domain"/>
    <property type="match status" value="1"/>
</dbReference>
<evidence type="ECO:0000259" key="3">
    <source>
        <dbReference type="Pfam" id="PF00326"/>
    </source>
</evidence>
<dbReference type="FunFam" id="3.40.50.1820:FF:000003">
    <property type="entry name" value="Dipeptidyl peptidase 4"/>
    <property type="match status" value="1"/>
</dbReference>
<dbReference type="AlphaFoldDB" id="A0A4P7VPZ0"/>
<dbReference type="PANTHER" id="PTHR11731:SF193">
    <property type="entry name" value="DIPEPTIDYL PEPTIDASE 9"/>
    <property type="match status" value="1"/>
</dbReference>
<evidence type="ECO:0000313" key="5">
    <source>
        <dbReference type="EMBL" id="QCD35669.1"/>
    </source>
</evidence>
<evidence type="ECO:0000256" key="1">
    <source>
        <dbReference type="ARBA" id="ARBA00023180"/>
    </source>
</evidence>
<proteinExistence type="predicted"/>
<dbReference type="Pfam" id="PF00326">
    <property type="entry name" value="Peptidase_S9"/>
    <property type="match status" value="1"/>
</dbReference>
<evidence type="ECO:0000259" key="4">
    <source>
        <dbReference type="Pfam" id="PF00930"/>
    </source>
</evidence>
<gene>
    <name evidence="5" type="ORF">E7746_07085</name>
</gene>
<keyword evidence="2" id="KW-0732">Signal</keyword>
<dbReference type="RefSeq" id="WP_136410319.1">
    <property type="nucleotide sequence ID" value="NZ_CP039393.1"/>
</dbReference>
<dbReference type="GO" id="GO:0006508">
    <property type="term" value="P:proteolysis"/>
    <property type="evidence" value="ECO:0007669"/>
    <property type="project" value="InterPro"/>
</dbReference>
<keyword evidence="1" id="KW-0325">Glycoprotein</keyword>
<accession>A0A4P7VPZ0</accession>
<dbReference type="InterPro" id="IPR050278">
    <property type="entry name" value="Serine_Prot_S9B/DPPIV"/>
</dbReference>
<organism evidence="5 6">
    <name type="scientific">Muribaculum gordoncarteri</name>
    <dbReference type="NCBI Taxonomy" id="2530390"/>
    <lineage>
        <taxon>Bacteria</taxon>
        <taxon>Pseudomonadati</taxon>
        <taxon>Bacteroidota</taxon>
        <taxon>Bacteroidia</taxon>
        <taxon>Bacteroidales</taxon>
        <taxon>Muribaculaceae</taxon>
        <taxon>Muribaculum</taxon>
    </lineage>
</organism>
<dbReference type="InterPro" id="IPR002469">
    <property type="entry name" value="Peptidase_S9B_N"/>
</dbReference>
<dbReference type="GO" id="GO:0008236">
    <property type="term" value="F:serine-type peptidase activity"/>
    <property type="evidence" value="ECO:0007669"/>
    <property type="project" value="InterPro"/>
</dbReference>
<feature type="domain" description="Dipeptidylpeptidase IV N-terminal" evidence="4">
    <location>
        <begin position="94"/>
        <end position="446"/>
    </location>
</feature>
<keyword evidence="6" id="KW-1185">Reference proteome</keyword>
<dbReference type="Gene3D" id="3.40.50.1820">
    <property type="entry name" value="alpha/beta hydrolase"/>
    <property type="match status" value="1"/>
</dbReference>
<feature type="signal peptide" evidence="2">
    <location>
        <begin position="1"/>
        <end position="19"/>
    </location>
</feature>
<dbReference type="SUPFAM" id="SSF53474">
    <property type="entry name" value="alpha/beta-Hydrolases"/>
    <property type="match status" value="1"/>
</dbReference>
<evidence type="ECO:0000256" key="2">
    <source>
        <dbReference type="SAM" id="SignalP"/>
    </source>
</evidence>
<dbReference type="EMBL" id="CP039393">
    <property type="protein sequence ID" value="QCD35669.1"/>
    <property type="molecule type" value="Genomic_DNA"/>
</dbReference>
<dbReference type="InterPro" id="IPR029058">
    <property type="entry name" value="AB_hydrolase_fold"/>
</dbReference>
<dbReference type="InterPro" id="IPR001375">
    <property type="entry name" value="Peptidase_S9_cat"/>
</dbReference>
<name>A0A4P7VPZ0_9BACT</name>
<dbReference type="Pfam" id="PF00930">
    <property type="entry name" value="DPPIV_N"/>
    <property type="match status" value="1"/>
</dbReference>
<sequence length="725" mass="82229">MKFRYLLLFPLLIPSVAYAVTADDIAPYVYPANAAKAPSAVTYLADGKNCLALADDNTKIVKYDIKSGKEIEVVLDAANTRDNQVKRIAAYELSPDESKILIYEKSTPVYRRSFKAEYYIYEIRHNVLSPLSTEHRTQQSPIWSPDGRMVAFVSDNNIYLRKLDYNTEVAVTTDGRINEVINGVPDWTYEEEFSTNCSMTWAPDNLTLCYLKYNESNVPLYSFPLYQGTCDPMNQYALYPGAYTYKYPVAGEPNSVVTLHSYDVETRKTKNIELSDSRIEYIPRISYALTPERLIVTTLNRAQNRLEMYLVNPKSTVSKSLYVDEVADGWVDESAWEITRYYPDFFVVSSERSGYNHLYQYSYSGAMMRQITSGDYDVTAYYGYDNVQGAHYFQSTINGAINRTVSRLDAKGKLTTIGEAEGSSSAIFSPDMAFYTMSYSNITTPPVYTLNSSKGGMLRVLEDNSDYLSRYPALPQREFFTMTSDGNTLNGMILKPVDFTPSRKYPVIMSQYSGPGSQEVLNRWRMDWDYYFVSQGYIVISVDGRGTGGRGKAFKDAVYRNLGHYETIDQVNAARYAGNLPYVDGSRIGIYGWSYGGYETLMAASAFDSPYKAAVAVAPVTDWRYYDTVYAERYMLTPRENEDGYNESAPVNHVGSMNCKLLLMHGTADDNVHLMNTLQYVSALQSEGKICDMFLFPNMNHSIYGCNSRSVVYLKMLDFFNNNLK</sequence>
<dbReference type="GO" id="GO:0008239">
    <property type="term" value="F:dipeptidyl-peptidase activity"/>
    <property type="evidence" value="ECO:0007669"/>
    <property type="project" value="TreeGrafter"/>
</dbReference>
<protein>
    <submittedName>
        <fullName evidence="5">S9 family peptidase</fullName>
    </submittedName>
</protein>
<feature type="chain" id="PRO_5020689051" evidence="2">
    <location>
        <begin position="20"/>
        <end position="725"/>
    </location>
</feature>
<reference evidence="5 6" key="1">
    <citation type="submission" date="2019-02" db="EMBL/GenBank/DDBJ databases">
        <title>Isolation and identification of novel species under the genus Muribaculum.</title>
        <authorList>
            <person name="Miyake S."/>
            <person name="Ding Y."/>
            <person name="Low A."/>
            <person name="Soh M."/>
            <person name="Seedorf H."/>
        </authorList>
    </citation>
    <scope>NUCLEOTIDE SEQUENCE [LARGE SCALE GENOMIC DNA]</scope>
    <source>
        <strain evidence="5 6">TLL-A4</strain>
    </source>
</reference>
<dbReference type="PANTHER" id="PTHR11731">
    <property type="entry name" value="PROTEASE FAMILY S9B,C DIPEPTIDYL-PEPTIDASE IV-RELATED"/>
    <property type="match status" value="1"/>
</dbReference>
<evidence type="ECO:0000313" key="6">
    <source>
        <dbReference type="Proteomes" id="UP000297031"/>
    </source>
</evidence>
<feature type="domain" description="Peptidase S9 prolyl oligopeptidase catalytic" evidence="3">
    <location>
        <begin position="524"/>
        <end position="725"/>
    </location>
</feature>
<dbReference type="KEGG" id="mgod:E7746_07085"/>
<dbReference type="OrthoDB" id="9812921at2"/>
<dbReference type="Proteomes" id="UP000297031">
    <property type="component" value="Chromosome"/>
</dbReference>